<proteinExistence type="predicted"/>
<keyword evidence="1" id="KW-0472">Membrane</keyword>
<feature type="transmembrane region" description="Helical" evidence="1">
    <location>
        <begin position="62"/>
        <end position="80"/>
    </location>
</feature>
<feature type="transmembrane region" description="Helical" evidence="1">
    <location>
        <begin position="6"/>
        <end position="24"/>
    </location>
</feature>
<organism evidence="2 3">
    <name type="scientific">Fructobacillus papyrifericola</name>
    <dbReference type="NCBI Taxonomy" id="2713172"/>
    <lineage>
        <taxon>Bacteria</taxon>
        <taxon>Bacillati</taxon>
        <taxon>Bacillota</taxon>
        <taxon>Bacilli</taxon>
        <taxon>Lactobacillales</taxon>
        <taxon>Lactobacillaceae</taxon>
        <taxon>Fructobacillus</taxon>
    </lineage>
</organism>
<feature type="transmembrane region" description="Helical" evidence="1">
    <location>
        <begin position="31"/>
        <end position="50"/>
    </location>
</feature>
<reference evidence="2 3" key="1">
    <citation type="submission" date="2020-02" db="EMBL/GenBank/DDBJ databases">
        <title>Fructobacillus sp. isolated from paper mulberry of Taiwan.</title>
        <authorList>
            <person name="Lin S.-T."/>
        </authorList>
    </citation>
    <scope>NUCLEOTIDE SEQUENCE [LARGE SCALE GENOMIC DNA]</scope>
    <source>
        <strain evidence="2 3">M1-21</strain>
    </source>
</reference>
<keyword evidence="1" id="KW-1133">Transmembrane helix</keyword>
<evidence type="ECO:0000313" key="3">
    <source>
        <dbReference type="Proteomes" id="UP000735205"/>
    </source>
</evidence>
<dbReference type="RefSeq" id="WP_213793229.1">
    <property type="nucleotide sequence ID" value="NZ_JAAMFJ010000003.1"/>
</dbReference>
<evidence type="ECO:0000313" key="2">
    <source>
        <dbReference type="EMBL" id="MBS9336669.1"/>
    </source>
</evidence>
<evidence type="ECO:0000256" key="1">
    <source>
        <dbReference type="SAM" id="Phobius"/>
    </source>
</evidence>
<feature type="transmembrane region" description="Helical" evidence="1">
    <location>
        <begin position="92"/>
        <end position="115"/>
    </location>
</feature>
<accession>A0ABS5QU04</accession>
<dbReference type="EMBL" id="JAAMFJ010000003">
    <property type="protein sequence ID" value="MBS9336669.1"/>
    <property type="molecule type" value="Genomic_DNA"/>
</dbReference>
<keyword evidence="3" id="KW-1185">Reference proteome</keyword>
<feature type="transmembrane region" description="Helical" evidence="1">
    <location>
        <begin position="127"/>
        <end position="148"/>
    </location>
</feature>
<gene>
    <name evidence="2" type="ORF">G6R28_05440</name>
</gene>
<comment type="caution">
    <text evidence="2">The sequence shown here is derived from an EMBL/GenBank/DDBJ whole genome shotgun (WGS) entry which is preliminary data.</text>
</comment>
<sequence>MFSDFGLAPFIALFVILFFIGYLFRKQLKKPLNLLVIYLLLWLLMTFFLVTNPSSDGRSSMWLPFYLFSFLIINQAWILWRDHKGLPKREPLAAKHPVAAFFAVFIPAILILIYINGFLPYDALNTWWSSLLFLTIAMLGGTCSDFLARKVMDYLDAK</sequence>
<name>A0ABS5QU04_9LACO</name>
<keyword evidence="1" id="KW-0812">Transmembrane</keyword>
<dbReference type="Proteomes" id="UP000735205">
    <property type="component" value="Unassembled WGS sequence"/>
</dbReference>
<protein>
    <submittedName>
        <fullName evidence="2">Uncharacterized protein</fullName>
    </submittedName>
</protein>